<protein>
    <submittedName>
        <fullName evidence="1">Uncharacterized protein</fullName>
    </submittedName>
</protein>
<dbReference type="KEGG" id="paby:Ga0080574_TMP1999"/>
<gene>
    <name evidence="1" type="ORF">Ga0080574_TMP1999</name>
</gene>
<dbReference type="AlphaFoldDB" id="A0A1P8USE3"/>
<sequence length="50" mass="5281">MPAPRGQASGRGGQILSKGFANFFEEICLPAAPDFVITGLEAPRLADHLL</sequence>
<reference evidence="1 2" key="1">
    <citation type="submission" date="2016-04" db="EMBL/GenBank/DDBJ databases">
        <title>Deep-sea bacteria in the southern Pacific.</title>
        <authorList>
            <person name="Tang K."/>
        </authorList>
    </citation>
    <scope>NUCLEOTIDE SEQUENCE [LARGE SCALE GENOMIC DNA]</scope>
    <source>
        <strain evidence="1 2">JLT2014</strain>
    </source>
</reference>
<proteinExistence type="predicted"/>
<organism evidence="1 2">
    <name type="scientific">Salipiger abyssi</name>
    <dbReference type="NCBI Taxonomy" id="1250539"/>
    <lineage>
        <taxon>Bacteria</taxon>
        <taxon>Pseudomonadati</taxon>
        <taxon>Pseudomonadota</taxon>
        <taxon>Alphaproteobacteria</taxon>
        <taxon>Rhodobacterales</taxon>
        <taxon>Roseobacteraceae</taxon>
        <taxon>Salipiger</taxon>
    </lineage>
</organism>
<accession>A0A1P8USE3</accession>
<dbReference type="STRING" id="1250539.Ga0080574_TMP1999"/>
<evidence type="ECO:0000313" key="2">
    <source>
        <dbReference type="Proteomes" id="UP000187059"/>
    </source>
</evidence>
<dbReference type="Proteomes" id="UP000187059">
    <property type="component" value="Chromosome"/>
</dbReference>
<dbReference type="EMBL" id="CP015093">
    <property type="protein sequence ID" value="APZ52333.1"/>
    <property type="molecule type" value="Genomic_DNA"/>
</dbReference>
<evidence type="ECO:0000313" key="1">
    <source>
        <dbReference type="EMBL" id="APZ52333.1"/>
    </source>
</evidence>
<name>A0A1P8USE3_9RHOB</name>
<keyword evidence="2" id="KW-1185">Reference proteome</keyword>